<accession>A0A6U6C5G9</accession>
<sequence>MRRPKRTVPSGDSGDDGKNNTGGKELKEEDKKGNGDSSRKGNEGEDGGIKFGWKLLKNPRSSGRRTVQSGRGTTNGQHWSWQGGAWRSSGELRPKLGKDAVSK</sequence>
<feature type="compositionally biased region" description="Basic and acidic residues" evidence="1">
    <location>
        <begin position="90"/>
        <end position="103"/>
    </location>
</feature>
<evidence type="ECO:0000256" key="1">
    <source>
        <dbReference type="SAM" id="MobiDB-lite"/>
    </source>
</evidence>
<dbReference type="EMBL" id="HBKQ01000658">
    <property type="protein sequence ID" value="CAE2200364.1"/>
    <property type="molecule type" value="Transcribed_RNA"/>
</dbReference>
<protein>
    <submittedName>
        <fullName evidence="2">Uncharacterized protein</fullName>
    </submittedName>
</protein>
<name>A0A6U6C5G9_9STRA</name>
<feature type="region of interest" description="Disordered" evidence="1">
    <location>
        <begin position="1"/>
        <end position="103"/>
    </location>
</feature>
<organism evidence="2">
    <name type="scientific">Odontella aurita</name>
    <dbReference type="NCBI Taxonomy" id="265563"/>
    <lineage>
        <taxon>Eukaryota</taxon>
        <taxon>Sar</taxon>
        <taxon>Stramenopiles</taxon>
        <taxon>Ochrophyta</taxon>
        <taxon>Bacillariophyta</taxon>
        <taxon>Mediophyceae</taxon>
        <taxon>Biddulphiophycidae</taxon>
        <taxon>Eupodiscales</taxon>
        <taxon>Odontellaceae</taxon>
        <taxon>Odontella</taxon>
    </lineage>
</organism>
<dbReference type="EMBL" id="HBKQ01000657">
    <property type="protein sequence ID" value="CAE2200362.1"/>
    <property type="molecule type" value="Transcribed_RNA"/>
</dbReference>
<proteinExistence type="predicted"/>
<evidence type="ECO:0000313" key="3">
    <source>
        <dbReference type="EMBL" id="CAE2200364.1"/>
    </source>
</evidence>
<gene>
    <name evidence="2" type="ORF">OAUR00152_LOCUS444</name>
    <name evidence="3" type="ORF">OAUR00152_LOCUS445</name>
</gene>
<reference evidence="2" key="1">
    <citation type="submission" date="2021-01" db="EMBL/GenBank/DDBJ databases">
        <authorList>
            <person name="Corre E."/>
            <person name="Pelletier E."/>
            <person name="Niang G."/>
            <person name="Scheremetjew M."/>
            <person name="Finn R."/>
            <person name="Kale V."/>
            <person name="Holt S."/>
            <person name="Cochrane G."/>
            <person name="Meng A."/>
            <person name="Brown T."/>
            <person name="Cohen L."/>
        </authorList>
    </citation>
    <scope>NUCLEOTIDE SEQUENCE</scope>
    <source>
        <strain evidence="2">Isolate 1302-5</strain>
    </source>
</reference>
<evidence type="ECO:0000313" key="2">
    <source>
        <dbReference type="EMBL" id="CAE2200362.1"/>
    </source>
</evidence>
<feature type="compositionally biased region" description="Polar residues" evidence="1">
    <location>
        <begin position="59"/>
        <end position="80"/>
    </location>
</feature>
<feature type="compositionally biased region" description="Basic and acidic residues" evidence="1">
    <location>
        <begin position="24"/>
        <end position="43"/>
    </location>
</feature>
<dbReference type="AlphaFoldDB" id="A0A6U6C5G9"/>